<dbReference type="OrthoDB" id="2752996at2759"/>
<accession>S8DPR8</accession>
<protein>
    <recommendedName>
        <fullName evidence="3">Reverse transcriptase zinc-binding domain-containing protein</fullName>
    </recommendedName>
</protein>
<sequence>LIKALFKNLSDWEDDGWIGVRGATYKMALVNQLRQRCAPTTFRKAASEEEKEIITISKKARDDALHNGPPTVLQPIEKKAFKLSGAKLSCMTQALAYKGIRERAAPPPRMATTIMIDTIQEHLRAIPDADWDESDIWRGIKNKDLRRPVTDFLWKGIHEAHRIGKFWMKIPGHEDRARCTHCHEQDSLGHILLECSATGQASVWKLARAAWRRKEIDWIPLHLLDILAIGPRSRALVLGKPTPGHLSRFWRILVSESAHLVWKLRCERVIGHSDDNRWQHTEASVTTRWTGAINARLRQDVMGTSNKYGRLSLKKGQVLRTWQHTLENEDRLPADW</sequence>
<feature type="non-terminal residue" evidence="1">
    <location>
        <position position="336"/>
    </location>
</feature>
<keyword evidence="2" id="KW-1185">Reference proteome</keyword>
<gene>
    <name evidence="1" type="ORF">FOMPIDRAFT_1079638</name>
</gene>
<evidence type="ECO:0000313" key="2">
    <source>
        <dbReference type="Proteomes" id="UP000015241"/>
    </source>
</evidence>
<feature type="non-terminal residue" evidence="1">
    <location>
        <position position="1"/>
    </location>
</feature>
<dbReference type="InParanoid" id="S8DPR8"/>
<dbReference type="Proteomes" id="UP000015241">
    <property type="component" value="Unassembled WGS sequence"/>
</dbReference>
<evidence type="ECO:0008006" key="3">
    <source>
        <dbReference type="Google" id="ProtNLM"/>
    </source>
</evidence>
<reference evidence="1 2" key="1">
    <citation type="journal article" date="2012" name="Science">
        <title>The Paleozoic origin of enzymatic lignin decomposition reconstructed from 31 fungal genomes.</title>
        <authorList>
            <person name="Floudas D."/>
            <person name="Binder M."/>
            <person name="Riley R."/>
            <person name="Barry K."/>
            <person name="Blanchette R.A."/>
            <person name="Henrissat B."/>
            <person name="Martinez A.T."/>
            <person name="Otillar R."/>
            <person name="Spatafora J.W."/>
            <person name="Yadav J.S."/>
            <person name="Aerts A."/>
            <person name="Benoit I."/>
            <person name="Boyd A."/>
            <person name="Carlson A."/>
            <person name="Copeland A."/>
            <person name="Coutinho P.M."/>
            <person name="de Vries R.P."/>
            <person name="Ferreira P."/>
            <person name="Findley K."/>
            <person name="Foster B."/>
            <person name="Gaskell J."/>
            <person name="Glotzer D."/>
            <person name="Gorecki P."/>
            <person name="Heitman J."/>
            <person name="Hesse C."/>
            <person name="Hori C."/>
            <person name="Igarashi K."/>
            <person name="Jurgens J.A."/>
            <person name="Kallen N."/>
            <person name="Kersten P."/>
            <person name="Kohler A."/>
            <person name="Kuees U."/>
            <person name="Kumar T.K.A."/>
            <person name="Kuo A."/>
            <person name="LaButti K."/>
            <person name="Larrondo L.F."/>
            <person name="Lindquist E."/>
            <person name="Ling A."/>
            <person name="Lombard V."/>
            <person name="Lucas S."/>
            <person name="Lundell T."/>
            <person name="Martin R."/>
            <person name="McLaughlin D.J."/>
            <person name="Morgenstern I."/>
            <person name="Morin E."/>
            <person name="Murat C."/>
            <person name="Nagy L.G."/>
            <person name="Nolan M."/>
            <person name="Ohm R.A."/>
            <person name="Patyshakuliyeva A."/>
            <person name="Rokas A."/>
            <person name="Ruiz-Duenas F.J."/>
            <person name="Sabat G."/>
            <person name="Salamov A."/>
            <person name="Samejima M."/>
            <person name="Schmutz J."/>
            <person name="Slot J.C."/>
            <person name="St John F."/>
            <person name="Stenlid J."/>
            <person name="Sun H."/>
            <person name="Sun S."/>
            <person name="Syed K."/>
            <person name="Tsang A."/>
            <person name="Wiebenga A."/>
            <person name="Young D."/>
            <person name="Pisabarro A."/>
            <person name="Eastwood D.C."/>
            <person name="Martin F."/>
            <person name="Cullen D."/>
            <person name="Grigoriev I.V."/>
            <person name="Hibbett D.S."/>
        </authorList>
    </citation>
    <scope>NUCLEOTIDE SEQUENCE</scope>
    <source>
        <strain evidence="2">FP-58527</strain>
    </source>
</reference>
<dbReference type="eggNOG" id="KOG3752">
    <property type="taxonomic scope" value="Eukaryota"/>
</dbReference>
<proteinExistence type="predicted"/>
<evidence type="ECO:0000313" key="1">
    <source>
        <dbReference type="EMBL" id="EPS94647.1"/>
    </source>
</evidence>
<dbReference type="HOGENOM" id="CLU_044484_3_1_1"/>
<organism evidence="1 2">
    <name type="scientific">Fomitopsis schrenkii</name>
    <name type="common">Brown rot fungus</name>
    <dbReference type="NCBI Taxonomy" id="2126942"/>
    <lineage>
        <taxon>Eukaryota</taxon>
        <taxon>Fungi</taxon>
        <taxon>Dikarya</taxon>
        <taxon>Basidiomycota</taxon>
        <taxon>Agaricomycotina</taxon>
        <taxon>Agaricomycetes</taxon>
        <taxon>Polyporales</taxon>
        <taxon>Fomitopsis</taxon>
    </lineage>
</organism>
<name>S8DPR8_FOMSC</name>
<dbReference type="AlphaFoldDB" id="S8DPR8"/>
<dbReference type="EMBL" id="KE504226">
    <property type="protein sequence ID" value="EPS94647.1"/>
    <property type="molecule type" value="Genomic_DNA"/>
</dbReference>